<dbReference type="Pfam" id="PF04168">
    <property type="entry name" value="Alpha-E"/>
    <property type="match status" value="1"/>
</dbReference>
<dbReference type="EMBL" id="SRMP02000023">
    <property type="protein sequence ID" value="MFN0292363.1"/>
    <property type="molecule type" value="Genomic_DNA"/>
</dbReference>
<protein>
    <submittedName>
        <fullName evidence="2">Alpha-E domain-containing protein</fullName>
    </submittedName>
</protein>
<accession>A0ABW9JKT6</accession>
<feature type="domain" description="DUF403" evidence="1">
    <location>
        <begin position="1"/>
        <end position="304"/>
    </location>
</feature>
<sequence>MLSRVAENIFWMSRYMERTNFQLRILRTYYIASQDGVPFVKWDEVFRYYNQGVPAEKGMSANEVLNFILFDRDNESSVVNNIFRARENARSAQDHITKELWQCLNDFYHFIRDKALQRQLNHGDPVSVLDQLIRQCMLYYGIVDVSMFRSEGFNYLNTGKYIERLLQIISSLNMQIVRTNGEIKDSMDIVSWRYFLVSISGYEYYLKSHSGTVNPALIFKQVLYEMHFPHSIAYSIAQLNRYAQRLKPESLEESFDKLEFAIGKAAAILKYNSPGSDCEAQLALLHSIETNIINVVQVFDEYYFGSLVH</sequence>
<dbReference type="Proteomes" id="UP001517367">
    <property type="component" value="Unassembled WGS sequence"/>
</dbReference>
<dbReference type="PANTHER" id="PTHR34595:SF7">
    <property type="entry name" value="SLL1039 PROTEIN"/>
    <property type="match status" value="1"/>
</dbReference>
<gene>
    <name evidence="2" type="ORF">E5L68_013235</name>
</gene>
<dbReference type="InterPro" id="IPR007296">
    <property type="entry name" value="DUF403"/>
</dbReference>
<comment type="caution">
    <text evidence="2">The sequence shown here is derived from an EMBL/GenBank/DDBJ whole genome shotgun (WGS) entry which is preliminary data.</text>
</comment>
<proteinExistence type="predicted"/>
<dbReference type="RefSeq" id="WP_138728412.1">
    <property type="nucleotide sequence ID" value="NZ_SRMP02000023.1"/>
</dbReference>
<keyword evidence="3" id="KW-1185">Reference proteome</keyword>
<evidence type="ECO:0000313" key="2">
    <source>
        <dbReference type="EMBL" id="MFN0292363.1"/>
    </source>
</evidence>
<reference evidence="2 3" key="1">
    <citation type="submission" date="2024-12" db="EMBL/GenBank/DDBJ databases">
        <authorList>
            <person name="Hu S."/>
        </authorList>
    </citation>
    <scope>NUCLEOTIDE SEQUENCE [LARGE SCALE GENOMIC DNA]</scope>
    <source>
        <strain evidence="2 3">P-25</strain>
    </source>
</reference>
<evidence type="ECO:0000313" key="3">
    <source>
        <dbReference type="Proteomes" id="UP001517367"/>
    </source>
</evidence>
<dbReference type="InterPro" id="IPR051680">
    <property type="entry name" value="ATP-dep_Glu-Cys_Ligase-2"/>
</dbReference>
<evidence type="ECO:0000259" key="1">
    <source>
        <dbReference type="Pfam" id="PF04168"/>
    </source>
</evidence>
<name>A0ABW9JKT6_9SPHI</name>
<organism evidence="2 3">
    <name type="scientific">Pedobacter helvus</name>
    <dbReference type="NCBI Taxonomy" id="2563444"/>
    <lineage>
        <taxon>Bacteria</taxon>
        <taxon>Pseudomonadati</taxon>
        <taxon>Bacteroidota</taxon>
        <taxon>Sphingobacteriia</taxon>
        <taxon>Sphingobacteriales</taxon>
        <taxon>Sphingobacteriaceae</taxon>
        <taxon>Pedobacter</taxon>
    </lineage>
</organism>
<dbReference type="PANTHER" id="PTHR34595">
    <property type="entry name" value="BLR5612 PROTEIN"/>
    <property type="match status" value="1"/>
</dbReference>